<dbReference type="Gene3D" id="1.10.101.10">
    <property type="entry name" value="PGBD-like superfamily/PGBD"/>
    <property type="match status" value="1"/>
</dbReference>
<proteinExistence type="predicted"/>
<organism evidence="2 3">
    <name type="scientific">SAR92 clade bacterium</name>
    <dbReference type="NCBI Taxonomy" id="2315479"/>
    <lineage>
        <taxon>Bacteria</taxon>
        <taxon>Pseudomonadati</taxon>
        <taxon>Pseudomonadota</taxon>
        <taxon>Gammaproteobacteria</taxon>
        <taxon>Cellvibrionales</taxon>
        <taxon>Porticoccaceae</taxon>
        <taxon>SAR92 clade</taxon>
    </lineage>
</organism>
<dbReference type="AlphaFoldDB" id="A0A520LPJ0"/>
<dbReference type="Gene3D" id="3.40.50.300">
    <property type="entry name" value="P-loop containing nucleotide triphosphate hydrolases"/>
    <property type="match status" value="1"/>
</dbReference>
<name>A0A520LPJ0_9GAMM</name>
<dbReference type="InterPro" id="IPR049945">
    <property type="entry name" value="AAA_22"/>
</dbReference>
<dbReference type="SMART" id="SM00382">
    <property type="entry name" value="AAA"/>
    <property type="match status" value="1"/>
</dbReference>
<sequence>MGVYLQHFGLKREPFSIVPDPNLLFPSYQHRQAVAHLKYGLDREGGFIVLTGEVGTGKTTLTRTIIEHLPAHIRVAYILNSKLKETDLFASICKELSIKFKRNAHLSYAKQCSDAIYDNLLQAHSEGLKTLIILEEAQNLDDEILESLRLLSNLETNSNKLLHILLVGQPELVEKLAQNNLRQLNQRVVSRFHLLPLKIREVPDYINYRLAQAGGIREIFDRRSYKHIFKLTKGVPRLINLICHQALLAAYAESKQSINVSLVIKSSAEVLGEETKPFRRKVWQIGVFTLLNVLILMFFFREELQWEIVTDKSQYNYQGKLEGKLFQEEEENNISAVNPLKELKTNQPVARVSPSINPIEHLFSLWGHRVEGIFTEEALNSSATDIGLKYETNESIDFDVILKTNRPGIVHLTDSNSNITSVVLLEVRDETILLFDLNGESSIKLDIFLKRWTGSFSYLWAPPKEFKVLKLGDENKAGLVWLQDKFAEIYANKQRLITGGRFTEAIFDEIVLFQKQNNINPDGIVGRRTIMLINQLTNEEIPRIIQESS</sequence>
<feature type="domain" description="AAA+ ATPase" evidence="1">
    <location>
        <begin position="44"/>
        <end position="200"/>
    </location>
</feature>
<dbReference type="GO" id="GO:0016887">
    <property type="term" value="F:ATP hydrolysis activity"/>
    <property type="evidence" value="ECO:0007669"/>
    <property type="project" value="InterPro"/>
</dbReference>
<dbReference type="Gene3D" id="3.90.70.10">
    <property type="entry name" value="Cysteine proteinases"/>
    <property type="match status" value="1"/>
</dbReference>
<dbReference type="SUPFAM" id="SSF52540">
    <property type="entry name" value="P-loop containing nucleoside triphosphate hydrolases"/>
    <property type="match status" value="1"/>
</dbReference>
<dbReference type="EMBL" id="SHBO01000005">
    <property type="protein sequence ID" value="RZO08230.1"/>
    <property type="molecule type" value="Genomic_DNA"/>
</dbReference>
<dbReference type="Pfam" id="PF13401">
    <property type="entry name" value="AAA_22"/>
    <property type="match status" value="1"/>
</dbReference>
<gene>
    <name evidence="2" type="ORF">EVB02_00665</name>
</gene>
<dbReference type="SUPFAM" id="SSF47090">
    <property type="entry name" value="PGBD-like"/>
    <property type="match status" value="1"/>
</dbReference>
<dbReference type="PANTHER" id="PTHR35894:SF1">
    <property type="entry name" value="PHOSPHORIBULOKINASE _ URIDINE KINASE FAMILY"/>
    <property type="match status" value="1"/>
</dbReference>
<dbReference type="InterPro" id="IPR036366">
    <property type="entry name" value="PGBDSf"/>
</dbReference>
<dbReference type="PANTHER" id="PTHR35894">
    <property type="entry name" value="GENERAL SECRETION PATHWAY PROTEIN A-RELATED"/>
    <property type="match status" value="1"/>
</dbReference>
<protein>
    <recommendedName>
        <fullName evidence="1">AAA+ ATPase domain-containing protein</fullName>
    </recommendedName>
</protein>
<dbReference type="InterPro" id="IPR052026">
    <property type="entry name" value="ExeA_AAA_ATPase_DNA-bind"/>
</dbReference>
<dbReference type="InterPro" id="IPR003593">
    <property type="entry name" value="AAA+_ATPase"/>
</dbReference>
<dbReference type="InterPro" id="IPR027417">
    <property type="entry name" value="P-loop_NTPase"/>
</dbReference>
<accession>A0A520LPJ0</accession>
<comment type="caution">
    <text evidence="2">The sequence shown here is derived from an EMBL/GenBank/DDBJ whole genome shotgun (WGS) entry which is preliminary data.</text>
</comment>
<dbReference type="Proteomes" id="UP000318148">
    <property type="component" value="Unassembled WGS sequence"/>
</dbReference>
<evidence type="ECO:0000313" key="2">
    <source>
        <dbReference type="EMBL" id="RZO08230.1"/>
    </source>
</evidence>
<dbReference type="InterPro" id="IPR036365">
    <property type="entry name" value="PGBD-like_sf"/>
</dbReference>
<evidence type="ECO:0000313" key="3">
    <source>
        <dbReference type="Proteomes" id="UP000318148"/>
    </source>
</evidence>
<evidence type="ECO:0000259" key="1">
    <source>
        <dbReference type="SMART" id="SM00382"/>
    </source>
</evidence>
<reference evidence="2 3" key="1">
    <citation type="submission" date="2019-02" db="EMBL/GenBank/DDBJ databases">
        <title>Prokaryotic population dynamics and viral predation in marine succession experiment using metagenomics: the confinement effect.</title>
        <authorList>
            <person name="Haro-Moreno J.M."/>
            <person name="Rodriguez-Valera F."/>
            <person name="Lopez-Perez M."/>
        </authorList>
    </citation>
    <scope>NUCLEOTIDE SEQUENCE [LARGE SCALE GENOMIC DNA]</scope>
    <source>
        <strain evidence="2">MED-G169</strain>
    </source>
</reference>